<evidence type="ECO:0000313" key="2">
    <source>
        <dbReference type="EMBL" id="KAK4411979.1"/>
    </source>
</evidence>
<sequence length="310" mass="35833">MSFLYSDKKKFFRSDLSFILFNSADSISSTMKNFATTLYRLNEQPGKGIFFFFFPDYVSYHLYRTLSIHRRNGFLYFRKADLPFSFASLLQLLALQLAPVLRDMKALARTSLRRWLPLSTRRKRRETGFVSKTAKAATPPYFGGPLSAYAAPADLYRPLRAPHVTVLRPSFFLSHIHFSGWYQRTPLLLLMGSQRGRPVQETQDISKCHPVQHPKWGLFRHLRQVGIQGIRAFAYLKLALQPLALEKIHSSLQWRPRSGIAHRGSKTGVFYIVTLSFTRGEDRGQPLPEAKEKRQLDSIHARDTRDPNQR</sequence>
<name>A0AAE2C7K5_9LAMI</name>
<accession>A0AAE2C7K5</accession>
<keyword evidence="3" id="KW-1185">Reference proteome</keyword>
<reference evidence="2" key="1">
    <citation type="submission" date="2020-06" db="EMBL/GenBank/DDBJ databases">
        <authorList>
            <person name="Li T."/>
            <person name="Hu X."/>
            <person name="Zhang T."/>
            <person name="Song X."/>
            <person name="Zhang H."/>
            <person name="Dai N."/>
            <person name="Sheng W."/>
            <person name="Hou X."/>
            <person name="Wei L."/>
        </authorList>
    </citation>
    <scope>NUCLEOTIDE SEQUENCE</scope>
    <source>
        <strain evidence="2">3651</strain>
        <tissue evidence="2">Leaf</tissue>
    </source>
</reference>
<evidence type="ECO:0000313" key="3">
    <source>
        <dbReference type="Proteomes" id="UP001293254"/>
    </source>
</evidence>
<feature type="region of interest" description="Disordered" evidence="1">
    <location>
        <begin position="282"/>
        <end position="310"/>
    </location>
</feature>
<evidence type="ECO:0000256" key="1">
    <source>
        <dbReference type="SAM" id="MobiDB-lite"/>
    </source>
</evidence>
<dbReference type="EMBL" id="JACGWO010000061">
    <property type="protein sequence ID" value="KAK4411979.1"/>
    <property type="molecule type" value="Genomic_DNA"/>
</dbReference>
<reference evidence="2" key="2">
    <citation type="journal article" date="2024" name="Plant">
        <title>Genomic evolution and insights into agronomic trait innovations of Sesamum species.</title>
        <authorList>
            <person name="Miao H."/>
            <person name="Wang L."/>
            <person name="Qu L."/>
            <person name="Liu H."/>
            <person name="Sun Y."/>
            <person name="Le M."/>
            <person name="Wang Q."/>
            <person name="Wei S."/>
            <person name="Zheng Y."/>
            <person name="Lin W."/>
            <person name="Duan Y."/>
            <person name="Cao H."/>
            <person name="Xiong S."/>
            <person name="Wang X."/>
            <person name="Wei L."/>
            <person name="Li C."/>
            <person name="Ma Q."/>
            <person name="Ju M."/>
            <person name="Zhao R."/>
            <person name="Li G."/>
            <person name="Mu C."/>
            <person name="Tian Q."/>
            <person name="Mei H."/>
            <person name="Zhang T."/>
            <person name="Gao T."/>
            <person name="Zhang H."/>
        </authorList>
    </citation>
    <scope>NUCLEOTIDE SEQUENCE</scope>
    <source>
        <strain evidence="2">3651</strain>
    </source>
</reference>
<dbReference type="Proteomes" id="UP001293254">
    <property type="component" value="Unassembled WGS sequence"/>
</dbReference>
<organism evidence="2 3">
    <name type="scientific">Sesamum alatum</name>
    <dbReference type="NCBI Taxonomy" id="300844"/>
    <lineage>
        <taxon>Eukaryota</taxon>
        <taxon>Viridiplantae</taxon>
        <taxon>Streptophyta</taxon>
        <taxon>Embryophyta</taxon>
        <taxon>Tracheophyta</taxon>
        <taxon>Spermatophyta</taxon>
        <taxon>Magnoliopsida</taxon>
        <taxon>eudicotyledons</taxon>
        <taxon>Gunneridae</taxon>
        <taxon>Pentapetalae</taxon>
        <taxon>asterids</taxon>
        <taxon>lamiids</taxon>
        <taxon>Lamiales</taxon>
        <taxon>Pedaliaceae</taxon>
        <taxon>Sesamum</taxon>
    </lineage>
</organism>
<gene>
    <name evidence="2" type="ORF">Salat_2997600</name>
</gene>
<dbReference type="AlphaFoldDB" id="A0AAE2C7K5"/>
<proteinExistence type="predicted"/>
<protein>
    <submittedName>
        <fullName evidence="2">Uncharacterized protein</fullName>
    </submittedName>
</protein>
<comment type="caution">
    <text evidence="2">The sequence shown here is derived from an EMBL/GenBank/DDBJ whole genome shotgun (WGS) entry which is preliminary data.</text>
</comment>